<keyword evidence="1" id="KW-1133">Transmembrane helix</keyword>
<organism evidence="2 3">
    <name type="scientific">Eumeta variegata</name>
    <name type="common">Bagworm moth</name>
    <name type="synonym">Eumeta japonica</name>
    <dbReference type="NCBI Taxonomy" id="151549"/>
    <lineage>
        <taxon>Eukaryota</taxon>
        <taxon>Metazoa</taxon>
        <taxon>Ecdysozoa</taxon>
        <taxon>Arthropoda</taxon>
        <taxon>Hexapoda</taxon>
        <taxon>Insecta</taxon>
        <taxon>Pterygota</taxon>
        <taxon>Neoptera</taxon>
        <taxon>Endopterygota</taxon>
        <taxon>Lepidoptera</taxon>
        <taxon>Glossata</taxon>
        <taxon>Ditrysia</taxon>
        <taxon>Tineoidea</taxon>
        <taxon>Psychidae</taxon>
        <taxon>Oiketicinae</taxon>
        <taxon>Eumeta</taxon>
    </lineage>
</organism>
<evidence type="ECO:0000256" key="1">
    <source>
        <dbReference type="SAM" id="Phobius"/>
    </source>
</evidence>
<dbReference type="EMBL" id="BGZK01000865">
    <property type="protein sequence ID" value="GBP63267.1"/>
    <property type="molecule type" value="Genomic_DNA"/>
</dbReference>
<dbReference type="AlphaFoldDB" id="A0A4C1XLW8"/>
<dbReference type="STRING" id="151549.A0A4C1XLW8"/>
<gene>
    <name evidence="2" type="primary">kbp</name>
    <name evidence="2" type="ORF">EVAR_89057_1</name>
</gene>
<dbReference type="SUPFAM" id="SSF53850">
    <property type="entry name" value="Periplasmic binding protein-like II"/>
    <property type="match status" value="1"/>
</dbReference>
<keyword evidence="3" id="KW-1185">Reference proteome</keyword>
<dbReference type="Gene3D" id="3.40.190.10">
    <property type="entry name" value="Periplasmic binding protein-like II"/>
    <property type="match status" value="1"/>
</dbReference>
<evidence type="ECO:0000313" key="2">
    <source>
        <dbReference type="EMBL" id="GBP63267.1"/>
    </source>
</evidence>
<comment type="caution">
    <text evidence="2">The sequence shown here is derived from an EMBL/GenBank/DDBJ whole genome shotgun (WGS) entry which is preliminary data.</text>
</comment>
<keyword evidence="1" id="KW-0472">Membrane</keyword>
<evidence type="ECO:0000313" key="3">
    <source>
        <dbReference type="Proteomes" id="UP000299102"/>
    </source>
</evidence>
<sequence>MTFHPLGDRPVLRYYPKLGYRTYEGAWTGLLGALVERSMDLALEPVSAHDTRHRDMHFVFPIAETMCNIYIRHQETSAVRDIFLAPFSPRLLACVVGVALVAAAAVVAASRFAPSPVPRTMGFPEALLWSTGILCQQDLARGPNRLDE</sequence>
<feature type="transmembrane region" description="Helical" evidence="1">
    <location>
        <begin position="91"/>
        <end position="113"/>
    </location>
</feature>
<dbReference type="Proteomes" id="UP000299102">
    <property type="component" value="Unassembled WGS sequence"/>
</dbReference>
<name>A0A4C1XLW8_EUMVA</name>
<keyword evidence="1" id="KW-0812">Transmembrane</keyword>
<proteinExistence type="predicted"/>
<reference evidence="2 3" key="1">
    <citation type="journal article" date="2019" name="Commun. Biol.">
        <title>The bagworm genome reveals a unique fibroin gene that provides high tensile strength.</title>
        <authorList>
            <person name="Kono N."/>
            <person name="Nakamura H."/>
            <person name="Ohtoshi R."/>
            <person name="Tomita M."/>
            <person name="Numata K."/>
            <person name="Arakawa K."/>
        </authorList>
    </citation>
    <scope>NUCLEOTIDE SEQUENCE [LARGE SCALE GENOMIC DNA]</scope>
</reference>
<keyword evidence="2" id="KW-0675">Receptor</keyword>
<accession>A0A4C1XLW8</accession>
<protein>
    <submittedName>
        <fullName evidence="2">Glutamate receptor U1</fullName>
    </submittedName>
</protein>
<dbReference type="OrthoDB" id="8186464at2759"/>